<sequence length="127" mass="12805">MTDDSTGFRAGLAQKAIDPVVRAVREELASARREIGDRVSGARSGVVLAAVGAVLALVTAGLVAALAVALLALALPLWSAVAITLVVFAVAAAILLATGLRGIGRGVPPLPVDTVAEVRERVGGPRH</sequence>
<organism evidence="2 3">
    <name type="scientific">Rathayibacter caricis DSM 15933</name>
    <dbReference type="NCBI Taxonomy" id="1328867"/>
    <lineage>
        <taxon>Bacteria</taxon>
        <taxon>Bacillati</taxon>
        <taxon>Actinomycetota</taxon>
        <taxon>Actinomycetes</taxon>
        <taxon>Micrococcales</taxon>
        <taxon>Microbacteriaceae</taxon>
        <taxon>Rathayibacter</taxon>
    </lineage>
</organism>
<dbReference type="Pfam" id="PF07332">
    <property type="entry name" value="Phage_holin_3_6"/>
    <property type="match status" value="1"/>
</dbReference>
<comment type="caution">
    <text evidence="2">The sequence shown here is derived from an EMBL/GenBank/DDBJ whole genome shotgun (WGS) entry which is preliminary data.</text>
</comment>
<reference evidence="2 3" key="1">
    <citation type="submission" date="2018-03" db="EMBL/GenBank/DDBJ databases">
        <title>Bacteriophage NCPPB3778 and a type I-E CRISPR drive the evolution of the US Biological Select Agent, Rathayibacter toxicus.</title>
        <authorList>
            <person name="Davis E.W.II."/>
            <person name="Tabima J.F."/>
            <person name="Weisberg A.J."/>
            <person name="Dantas Lopes L."/>
            <person name="Wiseman M.S."/>
            <person name="Wiseman M.S."/>
            <person name="Pupko T."/>
            <person name="Belcher M.S."/>
            <person name="Sechler A.J."/>
            <person name="Tancos M.A."/>
            <person name="Schroeder B.K."/>
            <person name="Murray T.D."/>
            <person name="Luster D.G."/>
            <person name="Schneider W.L."/>
            <person name="Rogers E."/>
            <person name="Andreote F.D."/>
            <person name="Grunwald N.J."/>
            <person name="Putnam M.L."/>
            <person name="Chang J.H."/>
        </authorList>
    </citation>
    <scope>NUCLEOTIDE SEQUENCE [LARGE SCALE GENOMIC DNA]</scope>
    <source>
        <strain evidence="2 3">DSM 15933</strain>
    </source>
</reference>
<protein>
    <submittedName>
        <fullName evidence="2">Phage holin family protein</fullName>
    </submittedName>
</protein>
<feature type="transmembrane region" description="Helical" evidence="1">
    <location>
        <begin position="46"/>
        <end position="71"/>
    </location>
</feature>
<dbReference type="InterPro" id="IPR009937">
    <property type="entry name" value="Phage_holin_3_6"/>
</dbReference>
<name>A0A2T4USC4_9MICO</name>
<gene>
    <name evidence="2" type="ORF">C1I63_05715</name>
</gene>
<keyword evidence="1" id="KW-0472">Membrane</keyword>
<keyword evidence="3" id="KW-1185">Reference proteome</keyword>
<keyword evidence="1" id="KW-1133">Transmembrane helix</keyword>
<dbReference type="AlphaFoldDB" id="A0A2T4USC4"/>
<evidence type="ECO:0000313" key="2">
    <source>
        <dbReference type="EMBL" id="PTL72396.1"/>
    </source>
</evidence>
<evidence type="ECO:0000256" key="1">
    <source>
        <dbReference type="SAM" id="Phobius"/>
    </source>
</evidence>
<dbReference type="Proteomes" id="UP000241085">
    <property type="component" value="Unassembled WGS sequence"/>
</dbReference>
<feature type="transmembrane region" description="Helical" evidence="1">
    <location>
        <begin position="77"/>
        <end position="97"/>
    </location>
</feature>
<dbReference type="RefSeq" id="WP_107574106.1">
    <property type="nucleotide sequence ID" value="NZ_PZPL01000001.1"/>
</dbReference>
<proteinExistence type="predicted"/>
<accession>A0A2T4USC4</accession>
<keyword evidence="1" id="KW-0812">Transmembrane</keyword>
<dbReference type="EMBL" id="PZPL01000001">
    <property type="protein sequence ID" value="PTL72396.1"/>
    <property type="molecule type" value="Genomic_DNA"/>
</dbReference>
<evidence type="ECO:0000313" key="3">
    <source>
        <dbReference type="Proteomes" id="UP000241085"/>
    </source>
</evidence>